<dbReference type="AlphaFoldDB" id="A0A2T3AAX8"/>
<dbReference type="Proteomes" id="UP000241462">
    <property type="component" value="Unassembled WGS sequence"/>
</dbReference>
<sequence length="166" mass="18004">MSLESSSRCGEGSRLVEPLLADEPGWIQQRPTSIGQDLNGGRGHTDFALAIRMDSGCLESSNQPYSTPACSGSIRISGSFMHALADQPPEFCFSTLEWFEAEALWDGNAPAADRLKAWRKLGAFDALQKLLYTSYPQKKNPIVQPLWSPSGIRHLQAGGELAGSGH</sequence>
<keyword evidence="2" id="KW-1185">Reference proteome</keyword>
<accession>A0A2T3AAX8</accession>
<evidence type="ECO:0000313" key="1">
    <source>
        <dbReference type="EMBL" id="PSR88961.1"/>
    </source>
</evidence>
<proteinExistence type="predicted"/>
<gene>
    <name evidence="1" type="ORF">BD289DRAFT_452551</name>
</gene>
<evidence type="ECO:0000313" key="2">
    <source>
        <dbReference type="Proteomes" id="UP000241462"/>
    </source>
</evidence>
<organism evidence="1 2">
    <name type="scientific">Coniella lustricola</name>
    <dbReference type="NCBI Taxonomy" id="2025994"/>
    <lineage>
        <taxon>Eukaryota</taxon>
        <taxon>Fungi</taxon>
        <taxon>Dikarya</taxon>
        <taxon>Ascomycota</taxon>
        <taxon>Pezizomycotina</taxon>
        <taxon>Sordariomycetes</taxon>
        <taxon>Sordariomycetidae</taxon>
        <taxon>Diaporthales</taxon>
        <taxon>Schizoparmaceae</taxon>
        <taxon>Coniella</taxon>
    </lineage>
</organism>
<reference evidence="1 2" key="1">
    <citation type="journal article" date="2018" name="Mycol. Prog.">
        <title>Coniella lustricola, a new species from submerged detritus.</title>
        <authorList>
            <person name="Raudabaugh D.B."/>
            <person name="Iturriaga T."/>
            <person name="Carver A."/>
            <person name="Mondo S."/>
            <person name="Pangilinan J."/>
            <person name="Lipzen A."/>
            <person name="He G."/>
            <person name="Amirebrahimi M."/>
            <person name="Grigoriev I.V."/>
            <person name="Miller A.N."/>
        </authorList>
    </citation>
    <scope>NUCLEOTIDE SEQUENCE [LARGE SCALE GENOMIC DNA]</scope>
    <source>
        <strain evidence="1 2">B22-T-1</strain>
    </source>
</reference>
<protein>
    <submittedName>
        <fullName evidence="1">Uncharacterized protein</fullName>
    </submittedName>
</protein>
<dbReference type="InParanoid" id="A0A2T3AAX8"/>
<dbReference type="EMBL" id="KZ678423">
    <property type="protein sequence ID" value="PSR88961.1"/>
    <property type="molecule type" value="Genomic_DNA"/>
</dbReference>
<name>A0A2T3AAX8_9PEZI</name>